<accession>A0A8C4Q621</accession>
<dbReference type="AlphaFoldDB" id="A0A8C4Q621"/>
<evidence type="ECO:0008006" key="4">
    <source>
        <dbReference type="Google" id="ProtNLM"/>
    </source>
</evidence>
<dbReference type="Gene3D" id="3.10.10.10">
    <property type="entry name" value="HIV Type 1 Reverse Transcriptase, subunit A, domain 1"/>
    <property type="match status" value="1"/>
</dbReference>
<dbReference type="Gene3D" id="3.30.70.270">
    <property type="match status" value="1"/>
</dbReference>
<dbReference type="InterPro" id="IPR043128">
    <property type="entry name" value="Rev_trsase/Diguanyl_cyclase"/>
</dbReference>
<dbReference type="GeneTree" id="ENSGT00940000171864"/>
<proteinExistence type="predicted"/>
<dbReference type="InterPro" id="IPR043502">
    <property type="entry name" value="DNA/RNA_pol_sf"/>
</dbReference>
<reference evidence="2" key="2">
    <citation type="submission" date="2025-09" db="UniProtKB">
        <authorList>
            <consortium name="Ensembl"/>
        </authorList>
    </citation>
    <scope>IDENTIFICATION</scope>
</reference>
<sequence>MESVYRRRNKPKRTSASSNNNENAVFDTLCTVHVSAQRSNETPNISEHECNEFDHVINSGRSHCERSITLDHHAYDKLSNTCIRKSSKPQPFVDVTVKIMCEDYAALGFDLSTQTMTGHVPAMADTGCQSCLAGIKVIHRLGLRKSDLIAITMRMHTANNGGINILGATVLRLSGKDKQGQVIETWQMTYVKDSSDKLFLSREACAALDIIPDSFPKIGIDPTVQQSDATAVLQEDPTIACHCPQRRRPPPPPTKLPFLATDANRLHLQQYLLEYYKSSTFNTCEHQTLSLMDGPPMKPMVDPNAEPVTHHTPVPVALHWRDAVKAGLNHDVQLGVLEPVPIGEPVTWCHRMVVCPKKNGQPRRTVDFQALNAHATRETHHTPSPFHQARSVPNGKKKTVFDAWNGYHSMPVCREDRHLTTFITHWGRYRYKTAPQGYIASGDGYTRRYDEIVSDIPNKTKCIDQVRSGMGACARTARRCVHFPPVLQGPLSGHPPGRCQAHPHLLEMMVNLLQPRGMWSVHWPPPLMRLPR</sequence>
<dbReference type="PANTHER" id="PTHR37984:SF9">
    <property type="entry name" value="INTEGRASE CATALYTIC DOMAIN-CONTAINING PROTEIN"/>
    <property type="match status" value="1"/>
</dbReference>
<evidence type="ECO:0000313" key="3">
    <source>
        <dbReference type="Proteomes" id="UP000694388"/>
    </source>
</evidence>
<dbReference type="Ensembl" id="ENSEBUT00000010815.1">
    <property type="protein sequence ID" value="ENSEBUP00000010271.1"/>
    <property type="gene ID" value="ENSEBUG00000006604.1"/>
</dbReference>
<dbReference type="Proteomes" id="UP000694388">
    <property type="component" value="Unplaced"/>
</dbReference>
<organism evidence="2 3">
    <name type="scientific">Eptatretus burgeri</name>
    <name type="common">Inshore hagfish</name>
    <dbReference type="NCBI Taxonomy" id="7764"/>
    <lineage>
        <taxon>Eukaryota</taxon>
        <taxon>Metazoa</taxon>
        <taxon>Chordata</taxon>
        <taxon>Craniata</taxon>
        <taxon>Vertebrata</taxon>
        <taxon>Cyclostomata</taxon>
        <taxon>Myxini</taxon>
        <taxon>Myxiniformes</taxon>
        <taxon>Myxinidae</taxon>
        <taxon>Eptatretinae</taxon>
        <taxon>Eptatretus</taxon>
    </lineage>
</organism>
<dbReference type="PANTHER" id="PTHR37984">
    <property type="entry name" value="PROTEIN CBG26694"/>
    <property type="match status" value="1"/>
</dbReference>
<evidence type="ECO:0000256" key="1">
    <source>
        <dbReference type="SAM" id="MobiDB-lite"/>
    </source>
</evidence>
<feature type="region of interest" description="Disordered" evidence="1">
    <location>
        <begin position="1"/>
        <end position="20"/>
    </location>
</feature>
<name>A0A8C4Q621_EPTBU</name>
<dbReference type="InterPro" id="IPR050951">
    <property type="entry name" value="Retrovirus_Pol_polyprotein"/>
</dbReference>
<keyword evidence="3" id="KW-1185">Reference proteome</keyword>
<dbReference type="SUPFAM" id="SSF56672">
    <property type="entry name" value="DNA/RNA polymerases"/>
    <property type="match status" value="1"/>
</dbReference>
<reference evidence="2" key="1">
    <citation type="submission" date="2025-08" db="UniProtKB">
        <authorList>
            <consortium name="Ensembl"/>
        </authorList>
    </citation>
    <scope>IDENTIFICATION</scope>
</reference>
<dbReference type="OMA" id="NISEHEC"/>
<evidence type="ECO:0000313" key="2">
    <source>
        <dbReference type="Ensembl" id="ENSEBUP00000010271.1"/>
    </source>
</evidence>
<feature type="compositionally biased region" description="Basic residues" evidence="1">
    <location>
        <begin position="1"/>
        <end position="13"/>
    </location>
</feature>
<protein>
    <recommendedName>
        <fullName evidence="4">Polyprotein</fullName>
    </recommendedName>
</protein>